<evidence type="ECO:0000313" key="3">
    <source>
        <dbReference type="Proteomes" id="UP001165341"/>
    </source>
</evidence>
<keyword evidence="3" id="KW-1185">Reference proteome</keyword>
<sequence length="219" mass="23388">MSTPDTPFVAFDPEEQAEEQARLSGHTIEDLNDYLDRGRTPSDSSIDDSPACTTALTRLERLRSALRRVDSAAVDREAARNDGWVATIIDSIRLETRAGRRIPLASDSPVARLALTEGAVIGVLRTAGDGIDGILISRCRLDGDVTEPGAPITVRLEVSVGTDGMDAGESVPVLTARLRASVYAVLVQQTELSIAAVDITVTDLYLRTTPSTPEGDADE</sequence>
<dbReference type="AlphaFoldDB" id="A0AA41UKP1"/>
<dbReference type="RefSeq" id="WP_243011893.1">
    <property type="nucleotide sequence ID" value="NZ_JALGAR010000002.1"/>
</dbReference>
<comment type="caution">
    <text evidence="2">The sequence shown here is derived from an EMBL/GenBank/DDBJ whole genome shotgun (WGS) entry which is preliminary data.</text>
</comment>
<feature type="region of interest" description="Disordered" evidence="1">
    <location>
        <begin position="1"/>
        <end position="28"/>
    </location>
</feature>
<name>A0AA41UKP1_9MICO</name>
<reference evidence="2" key="1">
    <citation type="submission" date="2022-03" db="EMBL/GenBank/DDBJ databases">
        <title>Cryobacterium sp. nov. strain ZS14-85, isolated from Antarctic soil.</title>
        <authorList>
            <person name="Li J."/>
            <person name="Niu G."/>
        </authorList>
    </citation>
    <scope>NUCLEOTIDE SEQUENCE</scope>
    <source>
        <strain evidence="2">ZS14-85</strain>
    </source>
</reference>
<dbReference type="EMBL" id="JALGAR010000002">
    <property type="protein sequence ID" value="MCI4658116.1"/>
    <property type="molecule type" value="Genomic_DNA"/>
</dbReference>
<protein>
    <recommendedName>
        <fullName evidence="4">Asp23/Gls24 family envelope stress response protein</fullName>
    </recommendedName>
</protein>
<accession>A0AA41UKP1</accession>
<dbReference type="Proteomes" id="UP001165341">
    <property type="component" value="Unassembled WGS sequence"/>
</dbReference>
<evidence type="ECO:0008006" key="4">
    <source>
        <dbReference type="Google" id="ProtNLM"/>
    </source>
</evidence>
<proteinExistence type="predicted"/>
<evidence type="ECO:0000256" key="1">
    <source>
        <dbReference type="SAM" id="MobiDB-lite"/>
    </source>
</evidence>
<evidence type="ECO:0000313" key="2">
    <source>
        <dbReference type="EMBL" id="MCI4658116.1"/>
    </source>
</evidence>
<gene>
    <name evidence="2" type="ORF">MQH31_09895</name>
</gene>
<organism evidence="2 3">
    <name type="scientific">Cryobacterium zhongshanensis</name>
    <dbReference type="NCBI Taxonomy" id="2928153"/>
    <lineage>
        <taxon>Bacteria</taxon>
        <taxon>Bacillati</taxon>
        <taxon>Actinomycetota</taxon>
        <taxon>Actinomycetes</taxon>
        <taxon>Micrococcales</taxon>
        <taxon>Microbacteriaceae</taxon>
        <taxon>Cryobacterium</taxon>
    </lineage>
</organism>